<dbReference type="InterPro" id="IPR013968">
    <property type="entry name" value="PKS_KR"/>
</dbReference>
<evidence type="ECO:0000256" key="1">
    <source>
        <dbReference type="ARBA" id="ARBA00022450"/>
    </source>
</evidence>
<dbReference type="InterPro" id="IPR045851">
    <property type="entry name" value="AMP-bd_C_sf"/>
</dbReference>
<dbReference type="InterPro" id="IPR011032">
    <property type="entry name" value="GroES-like_sf"/>
</dbReference>
<dbReference type="Gene3D" id="3.30.70.3290">
    <property type="match status" value="1"/>
</dbReference>
<feature type="domain" description="Carrier" evidence="7">
    <location>
        <begin position="2427"/>
        <end position="2505"/>
    </location>
</feature>
<dbReference type="Gene3D" id="3.10.129.110">
    <property type="entry name" value="Polyketide synthase dehydratase"/>
    <property type="match status" value="1"/>
</dbReference>
<dbReference type="Pfam" id="PF02801">
    <property type="entry name" value="Ketoacyl-synt_C"/>
    <property type="match status" value="1"/>
</dbReference>
<proteinExistence type="predicted"/>
<dbReference type="Gene3D" id="3.30.300.30">
    <property type="match status" value="1"/>
</dbReference>
<dbReference type="Gene3D" id="3.40.50.720">
    <property type="entry name" value="NAD(P)-binding Rossmann-like Domain"/>
    <property type="match status" value="1"/>
</dbReference>
<reference evidence="10" key="1">
    <citation type="submission" date="2023-10" db="EMBL/GenBank/DDBJ databases">
        <authorList>
            <person name="Chen Y."/>
            <person name="Shah S."/>
            <person name="Dougan E. K."/>
            <person name="Thang M."/>
            <person name="Chan C."/>
        </authorList>
    </citation>
    <scope>NUCLEOTIDE SEQUENCE [LARGE SCALE GENOMIC DNA]</scope>
</reference>
<dbReference type="InterPro" id="IPR016039">
    <property type="entry name" value="Thiolase-like"/>
</dbReference>
<comment type="caution">
    <text evidence="10">The sequence shown here is derived from an EMBL/GenBank/DDBJ whole genome shotgun (WGS) entry which is preliminary data.</text>
</comment>
<dbReference type="InterPro" id="IPR057326">
    <property type="entry name" value="KR_dom"/>
</dbReference>
<dbReference type="Pfam" id="PF08659">
    <property type="entry name" value="KR"/>
    <property type="match status" value="1"/>
</dbReference>
<feature type="domain" description="PKS/mFAS DH" evidence="9">
    <location>
        <begin position="1581"/>
        <end position="1855"/>
    </location>
</feature>
<dbReference type="SUPFAM" id="SSF53901">
    <property type="entry name" value="Thiolase-like"/>
    <property type="match status" value="1"/>
</dbReference>
<dbReference type="Pfam" id="PF00550">
    <property type="entry name" value="PP-binding"/>
    <property type="match status" value="2"/>
</dbReference>
<dbReference type="SUPFAM" id="SSF53474">
    <property type="entry name" value="alpha/beta-Hydrolases"/>
    <property type="match status" value="1"/>
</dbReference>
<dbReference type="InterPro" id="IPR014031">
    <property type="entry name" value="Ketoacyl_synth_C"/>
</dbReference>
<dbReference type="InterPro" id="IPR049552">
    <property type="entry name" value="PKS_DH_N"/>
</dbReference>
<dbReference type="PROSITE" id="PS00012">
    <property type="entry name" value="PHOSPHOPANTETHEINE"/>
    <property type="match status" value="1"/>
</dbReference>
<dbReference type="Gene3D" id="3.40.50.12780">
    <property type="entry name" value="N-terminal domain of ligase-like"/>
    <property type="match status" value="1"/>
</dbReference>
<dbReference type="Pfam" id="PF00109">
    <property type="entry name" value="ketoacyl-synt"/>
    <property type="match status" value="1"/>
</dbReference>
<dbReference type="InterPro" id="IPR020806">
    <property type="entry name" value="PKS_PP-bd"/>
</dbReference>
<dbReference type="Pfam" id="PF00501">
    <property type="entry name" value="AMP-binding"/>
    <property type="match status" value="1"/>
</dbReference>
<keyword evidence="3" id="KW-0808">Transferase</keyword>
<dbReference type="Gene3D" id="1.10.1200.10">
    <property type="entry name" value="ACP-like"/>
    <property type="match status" value="2"/>
</dbReference>
<keyword evidence="1" id="KW-0596">Phosphopantetheine</keyword>
<accession>A0ABN9X0J6</accession>
<dbReference type="InterPro" id="IPR050091">
    <property type="entry name" value="PKS_NRPS_Biosynth_Enz"/>
</dbReference>
<evidence type="ECO:0000256" key="3">
    <source>
        <dbReference type="ARBA" id="ARBA00022679"/>
    </source>
</evidence>
<dbReference type="Proteomes" id="UP001189429">
    <property type="component" value="Unassembled WGS sequence"/>
</dbReference>
<dbReference type="SMART" id="SM00825">
    <property type="entry name" value="PKS_KS"/>
    <property type="match status" value="1"/>
</dbReference>
<feature type="region of interest" description="N-terminal hotdog fold" evidence="6">
    <location>
        <begin position="1581"/>
        <end position="1716"/>
    </location>
</feature>
<dbReference type="Pfam" id="PF21089">
    <property type="entry name" value="PKS_DH_N"/>
    <property type="match status" value="1"/>
</dbReference>
<dbReference type="SMART" id="SM00829">
    <property type="entry name" value="PKS_ER"/>
    <property type="match status" value="1"/>
</dbReference>
<dbReference type="InterPro" id="IPR006162">
    <property type="entry name" value="Ppantetheine_attach_site"/>
</dbReference>
<keyword evidence="4" id="KW-0677">Repeat</keyword>
<dbReference type="SUPFAM" id="SSF51735">
    <property type="entry name" value="NAD(P)-binding Rossmann-fold domains"/>
    <property type="match status" value="3"/>
</dbReference>
<evidence type="ECO:0000259" key="7">
    <source>
        <dbReference type="PROSITE" id="PS50075"/>
    </source>
</evidence>
<dbReference type="InterPro" id="IPR014030">
    <property type="entry name" value="Ketoacyl_synth_N"/>
</dbReference>
<feature type="domain" description="Ketosynthase family 3 (KS3)" evidence="8">
    <location>
        <begin position="685"/>
        <end position="1098"/>
    </location>
</feature>
<evidence type="ECO:0000256" key="4">
    <source>
        <dbReference type="ARBA" id="ARBA00022737"/>
    </source>
</evidence>
<dbReference type="PROSITE" id="PS52004">
    <property type="entry name" value="KS3_2"/>
    <property type="match status" value="1"/>
</dbReference>
<evidence type="ECO:0000259" key="8">
    <source>
        <dbReference type="PROSITE" id="PS52004"/>
    </source>
</evidence>
<sequence length="2700" mass="285600">MTLPLCEVTLAVVGGDVPEAARRWPVRVVPVADYDGDWGSAYLCGRAAEVQRHLGLLAERGQGKPLGLLLEAAGAEEEHGGVPVEVVPELSGGFTSSSWEPVVAAVCSRHVETMQGMIFGHARRSPDKTAVVFMEEEWTFAQLTSRARSVADCLLADGHSPELGPVALQLGQSAITVAVYLGLNSARFVLHIVDSTAAGRSWKLGVCKSQALICEAGAERPSEREVPKVIYVEELRRRLDAGRSPCDLEVAGELDDVAFIEYTSGSTGRPKGVATRQQAIAHWTRLHEYHFPLVPGNDRVAYNLFFIWYWQIQLAQGGTMIVYPFEMNKDISALSRYFAEKDVHRCNCLTPGLIQAMLEVEEKPPTGLKVMFSGGEALPMSTCREWHRRWPHVELINNLAMTETAADVCFCRITEDVIAMDLTFAPITDGIIVWKNKFEVIDEELVVSGWNVASGYEPPTVSKSFSPLPSGEGYSYRTGDRAKWMQGKLVLMGRKDFVVKIRGHRVDLAGIEATMDGCPAVSNIAVVSFQDSVWAVVVTSDLPAAQRFAEEKLAQAHLITWLQREELPMTASGKRDRPKVKVLLEHLHVTQGLEAGGLPGGPPAGEAELRVAAAWQAVLGRTVGREEPFLQAGGHSLAAMKLAKQLGMAPAEIFAYPTVAAQAAHLSRAAVPPAVAPAPAPTASHGPAAVIGMAGRFPGADSAEVLWEALQGGKDLLSVISAEPDRVPRKGVVPDLGLDCAFWGIAKEVAAGTDPAQRVLLECAYEALEDAGFDPFHVPGRVGVVVCGGSLSHYAEDVMGIDLVECRAERPDDYFGLEIGLDKDYLATQISFRLNLHGPSETVGTACSSALVAVVRGLQMLKLGLCDYVVCGGASFSPDDPMKKVDGMVWSPDGVCRPFAEGANGTVHSDGGGLVVLTRLEGAMQRGERVYATVLGGATNNDGARKAGYSAPSHEGQVEVIRAAHADAGITGSDINYVEAHGTGTKMGDPLEVLALAEALTASSGGPLAPRSVALGSVKGNVGHMNTAAGVPGLIKATLMLHHQKMAPSLHASRPSSLIPWERTPFHLAEAATDWSGKVATVSSFGIGGTNAHVVLGAAPAPASPPTAVAPAAARRRFNRDVLVPQGAAKARRRLRAAAAGAGARAGASVAREPTAEVRGKAEPLEGFFHEVCYEKVEVSRLQPSSAAVVVEGGGPLPEGLGLPSDCVETAPQRALSAARACGGVLIFLGASDARPGRDDQSQESMLMDAVQLLNSLARAPRKDLEVFFVLRANLRYAALWGLLRVACREHPELRLRRVQFEDGAPLVLPALPQELLLRQDGGAYAPRLRPTPPPPVAAEAPAPCAQALVTGGCRGIGVKVAEWLARTGRAKSLVLVSRRPPQGEEAEAVRRLGQELPVDVRACDVAEWADVSRLPDCDLVVHCAGNVKDSLLLHTSAEDLCQVTRPKIRGGIHLKERFPGARILGFSSSSGIFGPAGQATYAAANTFLDGLMPCIQWGGWTEAGMATDLGMTPLPGERFFPLEVGLQCLGRALDALGGAGPEVCRPLCALDSDWPVYRQSAAVFAPDDALLADICPAAAPSLLGEVRAAHGDEHVQSWELVLGHAGARWRGSLQAWEVCQQHVVDGAPILPATAYVAMALEAARGALRSQHVLLTDVAFLRTMQLTTARRLVTTLVRASTGSSGTLRFSSWPVEDDAVPPTLHCTCSFSLAPAAFRGSSLAVERRLEPVEGVYQQFADAGFHYGPSFCATGFRADGTDAMCELPPLPCAPFPVHPAALDSALHLAALVHPLGYRGVPQAIGRVEAHLGASATACTAVARGRGADMEVEVLDEEDDVLCAVSGLVLASLDASPTLSTRREAWRPLAPAPRGAWLAGDAEARALALPDTTADAGAPREAVVLACRAESLEDVSACRERARRHAARERCWVVVLDSPLAEAAAAAAAEVGAQAVLGAPEQVRALSGGLGVSAPVVRAEGGQLWAQALEVADKPPPRIVPKDESFKVTLDTSRAAKGARCRLAPRRPPQAHEVEVQTSLWALNFRDVLVSVGAIDTEVAGQDLGIGGECYGRVTRVGADVVGIAEGDLVMAVPPDGMGSFANIDARWVCQAPSGMTAEEAVSGTCAYATAWLGLHWMARIQRGDSVLIHSAGGGIGLAAVHLCLRAGCTVYATASTTEKRNLVLSLGAAAAFNSRDPAAFERGVREVTGGEGVDVVLNSLSGDALVASLKLLRPFGRFIELGKRDQYENTRLGLGPFLGGLTYSAAHFDVLMLRQPNRCRQLLEEVWRDLPDLPRLPTRSFPIGQLSEALEYFSKGVHVGKVLVSIEDTPAIPALPRAVSGPPGDEVAATLRRSLSAADGPGGLVCVPSLQSLSTTAQLEGAQAIVTASGAVAALARAVCPGALCVQLARWEHLPASALDEWLSLGGSLVASEEEAGGNLREWLVEVVSEMAGPFEMDAAFESTGLDSLSLISLARRLSAKAGRGVSVADLYDHPTPQLLLDSLTGSPQAPLVRPKALCLHGFRSNRDAFAAAAAPYVSAAAGLVEWIFVNSPRRATGPADPKVPIEEAYEWWGQCGGSFETGWMGPAFDGIDETLPMVKRMAPVGVVGFSQGAAVASLVDCAWVALFSAVVPPGLHDRATPSFHCYDPAEEYAEQMEEVAVRFSSKEVCTHHAGHSIPKDDELVRRFAAFVTAACAAARGAP</sequence>
<dbReference type="InterPro" id="IPR000873">
    <property type="entry name" value="AMP-dep_synth/lig_dom"/>
</dbReference>
<dbReference type="Pfam" id="PF00107">
    <property type="entry name" value="ADH_zinc_N"/>
    <property type="match status" value="1"/>
</dbReference>
<feature type="active site" description="Proton acceptor; for dehydratase activity" evidence="6">
    <location>
        <position position="1623"/>
    </location>
</feature>
<dbReference type="PROSITE" id="PS50075">
    <property type="entry name" value="CARRIER"/>
    <property type="match status" value="1"/>
</dbReference>
<dbReference type="InterPro" id="IPR032821">
    <property type="entry name" value="PKS_assoc"/>
</dbReference>
<dbReference type="InterPro" id="IPR020843">
    <property type="entry name" value="ER"/>
</dbReference>
<dbReference type="SMART" id="SM00826">
    <property type="entry name" value="PKS_DH"/>
    <property type="match status" value="1"/>
</dbReference>
<dbReference type="InterPro" id="IPR036736">
    <property type="entry name" value="ACP-like_sf"/>
</dbReference>
<keyword evidence="11" id="KW-1185">Reference proteome</keyword>
<dbReference type="PANTHER" id="PTHR43775">
    <property type="entry name" value="FATTY ACID SYNTHASE"/>
    <property type="match status" value="1"/>
</dbReference>
<gene>
    <name evidence="10" type="ORF">PCOR1329_LOCUS72334</name>
</gene>
<feature type="region of interest" description="C-terminal hotdog fold" evidence="6">
    <location>
        <begin position="1725"/>
        <end position="1855"/>
    </location>
</feature>
<dbReference type="SMART" id="SM00823">
    <property type="entry name" value="PKS_PP"/>
    <property type="match status" value="2"/>
</dbReference>
<name>A0ABN9X0J6_9DINO</name>
<dbReference type="Pfam" id="PF03959">
    <property type="entry name" value="FSH1"/>
    <property type="match status" value="1"/>
</dbReference>
<keyword evidence="2" id="KW-0597">Phosphoprotein</keyword>
<dbReference type="InterPro" id="IPR042099">
    <property type="entry name" value="ANL_N_sf"/>
</dbReference>
<evidence type="ECO:0000313" key="11">
    <source>
        <dbReference type="Proteomes" id="UP001189429"/>
    </source>
</evidence>
<dbReference type="CDD" id="cd00833">
    <property type="entry name" value="PKS"/>
    <property type="match status" value="1"/>
</dbReference>
<dbReference type="InterPro" id="IPR029058">
    <property type="entry name" value="AB_hydrolase_fold"/>
</dbReference>
<organism evidence="10 11">
    <name type="scientific">Prorocentrum cordatum</name>
    <dbReference type="NCBI Taxonomy" id="2364126"/>
    <lineage>
        <taxon>Eukaryota</taxon>
        <taxon>Sar</taxon>
        <taxon>Alveolata</taxon>
        <taxon>Dinophyceae</taxon>
        <taxon>Prorocentrales</taxon>
        <taxon>Prorocentraceae</taxon>
        <taxon>Prorocentrum</taxon>
    </lineage>
</organism>
<dbReference type="InterPro" id="IPR020807">
    <property type="entry name" value="PKS_DH"/>
</dbReference>
<dbReference type="PROSITE" id="PS52019">
    <property type="entry name" value="PKS_MFAS_DH"/>
    <property type="match status" value="1"/>
</dbReference>
<dbReference type="Pfam" id="PF16197">
    <property type="entry name" value="KAsynt_C_assoc"/>
    <property type="match status" value="1"/>
</dbReference>
<evidence type="ECO:0000256" key="5">
    <source>
        <dbReference type="ARBA" id="ARBA00023268"/>
    </source>
</evidence>
<evidence type="ECO:0000259" key="9">
    <source>
        <dbReference type="PROSITE" id="PS52019"/>
    </source>
</evidence>
<evidence type="ECO:0000256" key="2">
    <source>
        <dbReference type="ARBA" id="ARBA00022553"/>
    </source>
</evidence>
<dbReference type="Gene3D" id="3.40.50.1820">
    <property type="entry name" value="alpha/beta hydrolase"/>
    <property type="match status" value="1"/>
</dbReference>
<dbReference type="InterPro" id="IPR036291">
    <property type="entry name" value="NAD(P)-bd_dom_sf"/>
</dbReference>
<dbReference type="InterPro" id="IPR009081">
    <property type="entry name" value="PP-bd_ACP"/>
</dbReference>
<feature type="active site" description="Proton donor; for dehydratase activity" evidence="6">
    <location>
        <position position="1780"/>
    </location>
</feature>
<dbReference type="EMBL" id="CAUYUJ010019660">
    <property type="protein sequence ID" value="CAK0892770.1"/>
    <property type="molecule type" value="Genomic_DNA"/>
</dbReference>
<evidence type="ECO:0000313" key="10">
    <source>
        <dbReference type="EMBL" id="CAK0892770.1"/>
    </source>
</evidence>
<protein>
    <submittedName>
        <fullName evidence="10">Uncharacterized protein</fullName>
    </submittedName>
</protein>
<dbReference type="SUPFAM" id="SSF56801">
    <property type="entry name" value="Acetyl-CoA synthetase-like"/>
    <property type="match status" value="1"/>
</dbReference>
<dbReference type="InterPro" id="IPR005645">
    <property type="entry name" value="FSH-like_dom"/>
</dbReference>
<evidence type="ECO:0000256" key="6">
    <source>
        <dbReference type="PROSITE-ProRule" id="PRU01363"/>
    </source>
</evidence>
<dbReference type="SUPFAM" id="SSF47336">
    <property type="entry name" value="ACP-like"/>
    <property type="match status" value="2"/>
</dbReference>
<dbReference type="SMART" id="SM00822">
    <property type="entry name" value="PKS_KR"/>
    <property type="match status" value="1"/>
</dbReference>
<dbReference type="InterPro" id="IPR049900">
    <property type="entry name" value="PKS_mFAS_DH"/>
</dbReference>
<dbReference type="InterPro" id="IPR042104">
    <property type="entry name" value="PKS_dehydratase_sf"/>
</dbReference>
<dbReference type="Gene3D" id="3.40.47.10">
    <property type="match status" value="1"/>
</dbReference>
<dbReference type="InterPro" id="IPR013149">
    <property type="entry name" value="ADH-like_C"/>
</dbReference>
<dbReference type="SUPFAM" id="SSF50129">
    <property type="entry name" value="GroES-like"/>
    <property type="match status" value="1"/>
</dbReference>
<dbReference type="PROSITE" id="PS00606">
    <property type="entry name" value="KS3_1"/>
    <property type="match status" value="1"/>
</dbReference>
<dbReference type="InterPro" id="IPR049551">
    <property type="entry name" value="PKS_DH_C"/>
</dbReference>
<dbReference type="Pfam" id="PF14765">
    <property type="entry name" value="PS-DH"/>
    <property type="match status" value="1"/>
</dbReference>
<dbReference type="Gene3D" id="3.90.180.10">
    <property type="entry name" value="Medium-chain alcohol dehydrogenases, catalytic domain"/>
    <property type="match status" value="1"/>
</dbReference>
<dbReference type="InterPro" id="IPR020841">
    <property type="entry name" value="PKS_Beta-ketoAc_synthase_dom"/>
</dbReference>
<dbReference type="PANTHER" id="PTHR43775:SF51">
    <property type="entry name" value="INACTIVE PHENOLPHTHIOCEROL SYNTHESIS POLYKETIDE SYNTHASE TYPE I PKS1-RELATED"/>
    <property type="match status" value="1"/>
</dbReference>
<dbReference type="CDD" id="cd05195">
    <property type="entry name" value="enoyl_red"/>
    <property type="match status" value="1"/>
</dbReference>
<keyword evidence="5" id="KW-0511">Multifunctional enzyme</keyword>
<dbReference type="InterPro" id="IPR018201">
    <property type="entry name" value="Ketoacyl_synth_AS"/>
</dbReference>